<dbReference type="PANTHER" id="PTHR23407:SF1">
    <property type="entry name" value="5-FORMYLTETRAHYDROFOLATE CYCLO-LIGASE"/>
    <property type="match status" value="1"/>
</dbReference>
<keyword evidence="7" id="KW-1185">Reference proteome</keyword>
<protein>
    <recommendedName>
        <fullName evidence="4">5-formyltetrahydrofolate cyclo-ligase</fullName>
        <ecNumber evidence="4">6.3.3.2</ecNumber>
    </recommendedName>
</protein>
<evidence type="ECO:0000313" key="7">
    <source>
        <dbReference type="Proteomes" id="UP001200145"/>
    </source>
</evidence>
<dbReference type="NCBIfam" id="TIGR02727">
    <property type="entry name" value="MTHFS_bact"/>
    <property type="match status" value="1"/>
</dbReference>
<dbReference type="PIRSF" id="PIRSF006806">
    <property type="entry name" value="FTHF_cligase"/>
    <property type="match status" value="1"/>
</dbReference>
<reference evidence="6 7" key="1">
    <citation type="submission" date="2022-01" db="EMBL/GenBank/DDBJ databases">
        <title>Flavihumibacter sp. nov., isolated from sediment of a river.</title>
        <authorList>
            <person name="Liu H."/>
        </authorList>
    </citation>
    <scope>NUCLEOTIDE SEQUENCE [LARGE SCALE GENOMIC DNA]</scope>
    <source>
        <strain evidence="6 7">RY-1</strain>
    </source>
</reference>
<accession>A0ABS9BJK2</accession>
<dbReference type="Pfam" id="PF01812">
    <property type="entry name" value="5-FTHF_cyc-lig"/>
    <property type="match status" value="1"/>
</dbReference>
<keyword evidence="4" id="KW-0460">Magnesium</keyword>
<dbReference type="PANTHER" id="PTHR23407">
    <property type="entry name" value="ATPASE INHIBITOR/5-FORMYLTETRAHYDROFOLATE CYCLO-LIGASE"/>
    <property type="match status" value="1"/>
</dbReference>
<dbReference type="InterPro" id="IPR037171">
    <property type="entry name" value="NagB/RpiA_transferase-like"/>
</dbReference>
<keyword evidence="4" id="KW-0479">Metal-binding</keyword>
<dbReference type="EC" id="6.3.3.2" evidence="4"/>
<keyword evidence="3 4" id="KW-0067">ATP-binding</keyword>
<comment type="cofactor">
    <cofactor evidence="4">
        <name>Mg(2+)</name>
        <dbReference type="ChEBI" id="CHEBI:18420"/>
    </cofactor>
</comment>
<organism evidence="6 7">
    <name type="scientific">Flavihumibacter fluminis</name>
    <dbReference type="NCBI Taxonomy" id="2909236"/>
    <lineage>
        <taxon>Bacteria</taxon>
        <taxon>Pseudomonadati</taxon>
        <taxon>Bacteroidota</taxon>
        <taxon>Chitinophagia</taxon>
        <taxon>Chitinophagales</taxon>
        <taxon>Chitinophagaceae</taxon>
        <taxon>Flavihumibacter</taxon>
    </lineage>
</organism>
<dbReference type="InterPro" id="IPR002698">
    <property type="entry name" value="FTHF_cligase"/>
</dbReference>
<evidence type="ECO:0000256" key="4">
    <source>
        <dbReference type="RuleBase" id="RU361279"/>
    </source>
</evidence>
<dbReference type="Gene3D" id="3.40.50.10420">
    <property type="entry name" value="NagB/RpiA/CoA transferase-like"/>
    <property type="match status" value="1"/>
</dbReference>
<comment type="catalytic activity">
    <reaction evidence="4">
        <text>(6S)-5-formyl-5,6,7,8-tetrahydrofolate + ATP = (6R)-5,10-methenyltetrahydrofolate + ADP + phosphate</text>
        <dbReference type="Rhea" id="RHEA:10488"/>
        <dbReference type="ChEBI" id="CHEBI:30616"/>
        <dbReference type="ChEBI" id="CHEBI:43474"/>
        <dbReference type="ChEBI" id="CHEBI:57455"/>
        <dbReference type="ChEBI" id="CHEBI:57457"/>
        <dbReference type="ChEBI" id="CHEBI:456216"/>
        <dbReference type="EC" id="6.3.3.2"/>
    </reaction>
</comment>
<sequence length="190" mass="22406">MTKAALRAEFLKRRMALAEQERSRLDDLILILFQQWYWPDQLQMVLSYWPLRERAEPNTFLLTDFMEFRIPELRLCYPVINAKASTMEARLVDMDTDYVKNQYGIAEPKTEEVIAPIELDLVLVPLLAVDKKGYRLGYGKGFYDRYLSQVRTDCYTLGISYFEPVEEIPERDEYDLPLNGCLTPDAFYEF</sequence>
<keyword evidence="6" id="KW-0436">Ligase</keyword>
<evidence type="ECO:0000256" key="1">
    <source>
        <dbReference type="ARBA" id="ARBA00010638"/>
    </source>
</evidence>
<dbReference type="EMBL" id="JAKEVY010000002">
    <property type="protein sequence ID" value="MCF1715014.1"/>
    <property type="molecule type" value="Genomic_DNA"/>
</dbReference>
<evidence type="ECO:0000256" key="2">
    <source>
        <dbReference type="ARBA" id="ARBA00022741"/>
    </source>
</evidence>
<name>A0ABS9BJK2_9BACT</name>
<evidence type="ECO:0000256" key="5">
    <source>
        <dbReference type="SAM" id="Coils"/>
    </source>
</evidence>
<dbReference type="RefSeq" id="WP_234865964.1">
    <property type="nucleotide sequence ID" value="NZ_JAKEVY010000002.1"/>
</dbReference>
<dbReference type="GO" id="GO:0030272">
    <property type="term" value="F:5-formyltetrahydrofolate cyclo-ligase activity"/>
    <property type="evidence" value="ECO:0007669"/>
    <property type="project" value="UniProtKB-EC"/>
</dbReference>
<dbReference type="Proteomes" id="UP001200145">
    <property type="component" value="Unassembled WGS sequence"/>
</dbReference>
<evidence type="ECO:0000256" key="3">
    <source>
        <dbReference type="ARBA" id="ARBA00022840"/>
    </source>
</evidence>
<keyword evidence="2 4" id="KW-0547">Nucleotide-binding</keyword>
<evidence type="ECO:0000313" key="6">
    <source>
        <dbReference type="EMBL" id="MCF1715014.1"/>
    </source>
</evidence>
<dbReference type="SUPFAM" id="SSF100950">
    <property type="entry name" value="NagB/RpiA/CoA transferase-like"/>
    <property type="match status" value="1"/>
</dbReference>
<keyword evidence="5" id="KW-0175">Coiled coil</keyword>
<comment type="caution">
    <text evidence="6">The sequence shown here is derived from an EMBL/GenBank/DDBJ whole genome shotgun (WGS) entry which is preliminary data.</text>
</comment>
<gene>
    <name evidence="6" type="ORF">L0U88_10290</name>
</gene>
<feature type="coiled-coil region" evidence="5">
    <location>
        <begin position="1"/>
        <end position="28"/>
    </location>
</feature>
<dbReference type="InterPro" id="IPR024185">
    <property type="entry name" value="FTHF_cligase-like_sf"/>
</dbReference>
<proteinExistence type="inferred from homology"/>
<comment type="similarity">
    <text evidence="1 4">Belongs to the 5-formyltetrahydrofolate cyclo-ligase family.</text>
</comment>